<feature type="compositionally biased region" description="Low complexity" evidence="12">
    <location>
        <begin position="412"/>
        <end position="437"/>
    </location>
</feature>
<dbReference type="SUPFAM" id="SSF46934">
    <property type="entry name" value="UBA-like"/>
    <property type="match status" value="1"/>
</dbReference>
<dbReference type="SMART" id="SM00727">
    <property type="entry name" value="STI1"/>
    <property type="match status" value="4"/>
</dbReference>
<comment type="similarity">
    <text evidence="4">Belongs to the GKAP1 family.</text>
</comment>
<feature type="region of interest" description="Disordered" evidence="12">
    <location>
        <begin position="783"/>
        <end position="812"/>
    </location>
</feature>
<dbReference type="SMART" id="SM00213">
    <property type="entry name" value="UBQ"/>
    <property type="match status" value="1"/>
</dbReference>
<dbReference type="SUPFAM" id="SSF54236">
    <property type="entry name" value="Ubiquitin-like"/>
    <property type="match status" value="1"/>
</dbReference>
<dbReference type="GO" id="GO:0031410">
    <property type="term" value="C:cytoplasmic vesicle"/>
    <property type="evidence" value="ECO:0007669"/>
    <property type="project" value="UniProtKB-KW"/>
</dbReference>
<dbReference type="Pfam" id="PF00240">
    <property type="entry name" value="ubiquitin"/>
    <property type="match status" value="1"/>
</dbReference>
<evidence type="ECO:0000256" key="7">
    <source>
        <dbReference type="ARBA" id="ARBA00023034"/>
    </source>
</evidence>
<reference evidence="15" key="4">
    <citation type="submission" date="2025-08" db="UniProtKB">
        <authorList>
            <consortium name="Ensembl"/>
        </authorList>
    </citation>
    <scope>IDENTIFICATION</scope>
</reference>
<keyword evidence="8 11" id="KW-0175">Coiled coil</keyword>
<evidence type="ECO:0000256" key="2">
    <source>
        <dbReference type="ARBA" id="ARBA00004419"/>
    </source>
</evidence>
<dbReference type="PROSITE" id="PS50053">
    <property type="entry name" value="UBIQUITIN_2"/>
    <property type="match status" value="1"/>
</dbReference>
<dbReference type="GO" id="GO:0071456">
    <property type="term" value="P:cellular response to hypoxia"/>
    <property type="evidence" value="ECO:0007669"/>
    <property type="project" value="Ensembl"/>
</dbReference>
<feature type="domain" description="Ubiquitin-like" evidence="14">
    <location>
        <begin position="323"/>
        <end position="403"/>
    </location>
</feature>
<dbReference type="GO" id="GO:0000045">
    <property type="term" value="P:autophagosome assembly"/>
    <property type="evidence" value="ECO:0007669"/>
    <property type="project" value="Ensembl"/>
</dbReference>
<dbReference type="InParanoid" id="A0A671F6V3"/>
<dbReference type="FunFam" id="1.10.8.10:FF:000007">
    <property type="entry name" value="Ubiquilin 1"/>
    <property type="match status" value="1"/>
</dbReference>
<dbReference type="GO" id="GO:0035973">
    <property type="term" value="P:aggrephagy"/>
    <property type="evidence" value="ECO:0007669"/>
    <property type="project" value="Ensembl"/>
</dbReference>
<dbReference type="FunFam" id="1.10.260.100:FF:000001">
    <property type="entry name" value="Ubiquilin 1"/>
    <property type="match status" value="1"/>
</dbReference>
<feature type="domain" description="UBA" evidence="13">
    <location>
        <begin position="838"/>
        <end position="878"/>
    </location>
</feature>
<comment type="subcellular location">
    <subcellularLocation>
        <location evidence="2">Cytoplasmic vesicle</location>
        <location evidence="2">Autophagosome</location>
    </subcellularLocation>
    <subcellularLocation>
        <location evidence="3">Golgi apparatus</location>
    </subcellularLocation>
    <subcellularLocation>
        <location evidence="1">Nucleus</location>
    </subcellularLocation>
</comment>
<evidence type="ECO:0000256" key="5">
    <source>
        <dbReference type="ARBA" id="ARBA00022490"/>
    </source>
</evidence>
<reference evidence="15" key="5">
    <citation type="submission" date="2025-09" db="UniProtKB">
        <authorList>
            <consortium name="Ensembl"/>
        </authorList>
    </citation>
    <scope>IDENTIFICATION</scope>
</reference>
<dbReference type="GeneTree" id="ENSGT00940000156437"/>
<reference evidence="15 16" key="1">
    <citation type="journal article" date="2015" name="Annu Rev Anim Biosci">
        <title>The Genome 10K Project: a way forward.</title>
        <authorList>
            <person name="Koepfli K.P."/>
            <person name="Paten B."/>
            <person name="O'Brien S.J."/>
            <person name="Koepfli K.P."/>
            <person name="Paten B."/>
            <person name="Antunes A."/>
            <person name="Belov K."/>
            <person name="Bustamante C."/>
            <person name="Castoe T.A."/>
            <person name="Clawson H."/>
            <person name="Crawford A.J."/>
            <person name="Diekhans M."/>
            <person name="Distel D."/>
            <person name="Durbin R."/>
            <person name="Earl D."/>
            <person name="Fujita M.K."/>
            <person name="Gamble T."/>
            <person name="Georges A."/>
            <person name="Gemmell N."/>
            <person name="Gilbert M.T."/>
            <person name="Graves J.M."/>
            <person name="Green R.E."/>
            <person name="Hickey G."/>
            <person name="Jarvis E.D."/>
            <person name="Johnson W."/>
            <person name="Komissarov A."/>
            <person name="Korf I."/>
            <person name="Kuhn R."/>
            <person name="Larkin D.M."/>
            <person name="Lewin H."/>
            <person name="Lopez J.V."/>
            <person name="Ma J."/>
            <person name="Marques-Bonet T."/>
            <person name="Miller W."/>
            <person name="Murphy R."/>
            <person name="Pevzner P."/>
            <person name="Shapiro B."/>
            <person name="Steiner C."/>
            <person name="Tamazian G."/>
            <person name="Venkatesh B."/>
            <person name="Wang J."/>
            <person name="Wayne R."/>
            <person name="Wiley E."/>
            <person name="Yang H."/>
            <person name="Zhang G."/>
            <person name="Haussler D."/>
            <person name="Ryder O."/>
            <person name="O'Brien S.J."/>
        </authorList>
    </citation>
    <scope>NUCLEOTIDE SEQUENCE</scope>
</reference>
<dbReference type="InterPro" id="IPR015940">
    <property type="entry name" value="UBA"/>
</dbReference>
<name>A0A671F6V3_RHIFE</name>
<evidence type="ECO:0000313" key="15">
    <source>
        <dbReference type="Ensembl" id="ENSRFEP00010021431.1"/>
    </source>
</evidence>
<dbReference type="GO" id="GO:0097352">
    <property type="term" value="P:autophagosome maturation"/>
    <property type="evidence" value="ECO:0007669"/>
    <property type="project" value="Ensembl"/>
</dbReference>
<keyword evidence="5" id="KW-0963">Cytoplasm</keyword>
<reference evidence="16" key="3">
    <citation type="submission" date="2018-12" db="EMBL/GenBank/DDBJ databases">
        <title>G10K-VGP greater horseshoe bat female genome, primary haplotype.</title>
        <authorList>
            <person name="Teeling E."/>
            <person name="Myers G."/>
            <person name="Vernes S."/>
            <person name="Pippel M."/>
            <person name="Winkler S."/>
            <person name="Fedrigo O."/>
            <person name="Rhie A."/>
            <person name="Koren S."/>
            <person name="Phillippy A."/>
            <person name="Lewin H."/>
            <person name="Damas J."/>
            <person name="Howe K."/>
            <person name="Mountcastle J."/>
            <person name="Jarvis E.D."/>
        </authorList>
    </citation>
    <scope>NUCLEOTIDE SEQUENCE [LARGE SCALE GENOMIC DNA]</scope>
</reference>
<dbReference type="GO" id="GO:0007165">
    <property type="term" value="P:signal transduction"/>
    <property type="evidence" value="ECO:0007669"/>
    <property type="project" value="InterPro"/>
</dbReference>
<feature type="compositionally biased region" description="Low complexity" evidence="12">
    <location>
        <begin position="619"/>
        <end position="634"/>
    </location>
</feature>
<keyword evidence="6" id="KW-0072">Autophagy</keyword>
<dbReference type="InterPro" id="IPR009060">
    <property type="entry name" value="UBA-like_sf"/>
</dbReference>
<evidence type="ECO:0000256" key="6">
    <source>
        <dbReference type="ARBA" id="ARBA00023006"/>
    </source>
</evidence>
<reference evidence="15 16" key="2">
    <citation type="journal article" date="2018" name="Annu Rev Anim Biosci">
        <title>Bat Biology, Genomes, and the Bat1K Project: To Generate Chromosome-Level Genomes for All Living Bat Species.</title>
        <authorList>
            <person name="Teeling E.C."/>
            <person name="Vernes S.C."/>
            <person name="Davalos L.M."/>
            <person name="Ray D.A."/>
            <person name="Gilbert M.T.P."/>
            <person name="Myers E."/>
        </authorList>
    </citation>
    <scope>NUCLEOTIDE SEQUENCE</scope>
</reference>
<evidence type="ECO:0000256" key="10">
    <source>
        <dbReference type="ARBA" id="ARBA00023329"/>
    </source>
</evidence>
<accession>A0A671F6V3</accession>
<dbReference type="InterPro" id="IPR029071">
    <property type="entry name" value="Ubiquitin-like_domsf"/>
</dbReference>
<dbReference type="GO" id="GO:0032991">
    <property type="term" value="C:protein-containing complex"/>
    <property type="evidence" value="ECO:0007669"/>
    <property type="project" value="Ensembl"/>
</dbReference>
<dbReference type="AlphaFoldDB" id="A0A671F6V3"/>
<dbReference type="GO" id="GO:0005829">
    <property type="term" value="C:cytosol"/>
    <property type="evidence" value="ECO:0007669"/>
    <property type="project" value="Ensembl"/>
</dbReference>
<keyword evidence="10" id="KW-0968">Cytoplasmic vesicle</keyword>
<proteinExistence type="inferred from homology"/>
<dbReference type="Proteomes" id="UP000472240">
    <property type="component" value="Chromosome 12"/>
</dbReference>
<feature type="region of interest" description="Disordered" evidence="12">
    <location>
        <begin position="587"/>
        <end position="663"/>
    </location>
</feature>
<dbReference type="CDD" id="cd14399">
    <property type="entry name" value="UBA_PLICs"/>
    <property type="match status" value="1"/>
</dbReference>
<dbReference type="GO" id="GO:0005794">
    <property type="term" value="C:Golgi apparatus"/>
    <property type="evidence" value="ECO:0007669"/>
    <property type="project" value="UniProtKB-SubCell"/>
</dbReference>
<dbReference type="InterPro" id="IPR000626">
    <property type="entry name" value="Ubiquitin-like_dom"/>
</dbReference>
<protein>
    <submittedName>
        <fullName evidence="15">Ubiquilin 1</fullName>
    </submittedName>
</protein>
<dbReference type="GO" id="GO:0005886">
    <property type="term" value="C:plasma membrane"/>
    <property type="evidence" value="ECO:0007669"/>
    <property type="project" value="Ensembl"/>
</dbReference>
<dbReference type="Gene3D" id="3.10.20.90">
    <property type="entry name" value="Phosphatidylinositol 3-kinase Catalytic Subunit, Chain A, domain 1"/>
    <property type="match status" value="1"/>
</dbReference>
<dbReference type="GO" id="GO:0019900">
    <property type="term" value="F:kinase binding"/>
    <property type="evidence" value="ECO:0007669"/>
    <property type="project" value="Ensembl"/>
</dbReference>
<dbReference type="GO" id="GO:0048471">
    <property type="term" value="C:perinuclear region of cytoplasm"/>
    <property type="evidence" value="ECO:0007669"/>
    <property type="project" value="Ensembl"/>
</dbReference>
<dbReference type="SMART" id="SM00165">
    <property type="entry name" value="UBA"/>
    <property type="match status" value="1"/>
</dbReference>
<evidence type="ECO:0000256" key="4">
    <source>
        <dbReference type="ARBA" id="ARBA00006662"/>
    </source>
</evidence>
<dbReference type="PANTHER" id="PTHR14899">
    <property type="entry name" value="G KINASE ANCHORING PROTEIN 1"/>
    <property type="match status" value="1"/>
</dbReference>
<feature type="compositionally biased region" description="Polar residues" evidence="12">
    <location>
        <begin position="591"/>
        <end position="605"/>
    </location>
</feature>
<evidence type="ECO:0000259" key="13">
    <source>
        <dbReference type="PROSITE" id="PS50030"/>
    </source>
</evidence>
<evidence type="ECO:0000259" key="14">
    <source>
        <dbReference type="PROSITE" id="PS50053"/>
    </source>
</evidence>
<dbReference type="FunCoup" id="A0A671F6V3">
    <property type="interactions" value="3222"/>
</dbReference>
<feature type="compositionally biased region" description="Low complexity" evidence="12">
    <location>
        <begin position="642"/>
        <end position="652"/>
    </location>
</feature>
<dbReference type="Pfam" id="PF23195">
    <property type="entry name" value="UBQLN1"/>
    <property type="match status" value="1"/>
</dbReference>
<evidence type="ECO:0000256" key="3">
    <source>
        <dbReference type="ARBA" id="ARBA00004555"/>
    </source>
</evidence>
<dbReference type="Gene3D" id="1.10.8.10">
    <property type="entry name" value="DNA helicase RuvA subunit, C-terminal domain"/>
    <property type="match status" value="1"/>
</dbReference>
<dbReference type="GO" id="GO:0005783">
    <property type="term" value="C:endoplasmic reticulum"/>
    <property type="evidence" value="ECO:0007669"/>
    <property type="project" value="Ensembl"/>
</dbReference>
<keyword evidence="9" id="KW-0539">Nucleus</keyword>
<evidence type="ECO:0000256" key="1">
    <source>
        <dbReference type="ARBA" id="ARBA00004123"/>
    </source>
</evidence>
<dbReference type="InterPro" id="IPR026109">
    <property type="entry name" value="GKAP1"/>
</dbReference>
<evidence type="ECO:0000256" key="11">
    <source>
        <dbReference type="SAM" id="Coils"/>
    </source>
</evidence>
<dbReference type="GO" id="GO:0016235">
    <property type="term" value="C:aggresome"/>
    <property type="evidence" value="ECO:0007669"/>
    <property type="project" value="Ensembl"/>
</dbReference>
<organism evidence="15 16">
    <name type="scientific">Rhinolophus ferrumequinum</name>
    <name type="common">Greater horseshoe bat</name>
    <dbReference type="NCBI Taxonomy" id="59479"/>
    <lineage>
        <taxon>Eukaryota</taxon>
        <taxon>Metazoa</taxon>
        <taxon>Chordata</taxon>
        <taxon>Craniata</taxon>
        <taxon>Vertebrata</taxon>
        <taxon>Euteleostomi</taxon>
        <taxon>Mammalia</taxon>
        <taxon>Eutheria</taxon>
        <taxon>Laurasiatheria</taxon>
        <taxon>Chiroptera</taxon>
        <taxon>Yinpterochiroptera</taxon>
        <taxon>Rhinolophoidea</taxon>
        <taxon>Rhinolophidae</taxon>
        <taxon>Rhinolophinae</taxon>
        <taxon>Rhinolophus</taxon>
    </lineage>
</organism>
<dbReference type="GO" id="GO:0005654">
    <property type="term" value="C:nucleoplasm"/>
    <property type="evidence" value="ECO:0007669"/>
    <property type="project" value="Ensembl"/>
</dbReference>
<evidence type="ECO:0000313" key="16">
    <source>
        <dbReference type="Proteomes" id="UP000472240"/>
    </source>
</evidence>
<feature type="region of interest" description="Disordered" evidence="12">
    <location>
        <begin position="145"/>
        <end position="204"/>
    </location>
</feature>
<gene>
    <name evidence="15" type="primary">UBQLN1</name>
</gene>
<evidence type="ECO:0000256" key="9">
    <source>
        <dbReference type="ARBA" id="ARBA00023242"/>
    </source>
</evidence>
<dbReference type="GO" id="GO:0036503">
    <property type="term" value="P:ERAD pathway"/>
    <property type="evidence" value="ECO:0007669"/>
    <property type="project" value="Ensembl"/>
</dbReference>
<feature type="compositionally biased region" description="Basic and acidic residues" evidence="12">
    <location>
        <begin position="187"/>
        <end position="197"/>
    </location>
</feature>
<evidence type="ECO:0000256" key="8">
    <source>
        <dbReference type="ARBA" id="ARBA00023054"/>
    </source>
</evidence>
<dbReference type="Pfam" id="PF00627">
    <property type="entry name" value="UBA"/>
    <property type="match status" value="1"/>
</dbReference>
<evidence type="ECO:0000256" key="12">
    <source>
        <dbReference type="SAM" id="MobiDB-lite"/>
    </source>
</evidence>
<keyword evidence="7" id="KW-0333">Golgi apparatus</keyword>
<keyword evidence="16" id="KW-1185">Reference proteome</keyword>
<dbReference type="GO" id="GO:0031593">
    <property type="term" value="F:polyubiquitin modification-dependent protein binding"/>
    <property type="evidence" value="ECO:0007669"/>
    <property type="project" value="Ensembl"/>
</dbReference>
<dbReference type="GO" id="GO:0005776">
    <property type="term" value="C:autophagosome"/>
    <property type="evidence" value="ECO:0007669"/>
    <property type="project" value="UniProtKB-SubCell"/>
</dbReference>
<dbReference type="GO" id="GO:1904294">
    <property type="term" value="P:positive regulation of ERAD pathway"/>
    <property type="evidence" value="ECO:0007669"/>
    <property type="project" value="Ensembl"/>
</dbReference>
<feature type="compositionally biased region" description="Low complexity" evidence="12">
    <location>
        <begin position="783"/>
        <end position="800"/>
    </location>
</feature>
<dbReference type="PRINTS" id="PR02083">
    <property type="entry name" value="GKINASEAP1"/>
</dbReference>
<feature type="region of interest" description="Disordered" evidence="12">
    <location>
        <begin position="402"/>
        <end position="437"/>
    </location>
</feature>
<dbReference type="PROSITE" id="PS50030">
    <property type="entry name" value="UBA"/>
    <property type="match status" value="1"/>
</dbReference>
<dbReference type="Ensembl" id="ENSRFET00010023328.1">
    <property type="protein sequence ID" value="ENSRFEP00010021431.1"/>
    <property type="gene ID" value="ENSRFEG00010014096.1"/>
</dbReference>
<feature type="coiled-coil region" evidence="11">
    <location>
        <begin position="256"/>
        <end position="354"/>
    </location>
</feature>
<dbReference type="GO" id="GO:0031398">
    <property type="term" value="P:positive regulation of protein ubiquitination"/>
    <property type="evidence" value="ECO:0007669"/>
    <property type="project" value="Ensembl"/>
</dbReference>
<dbReference type="PANTHER" id="PTHR14899:SF0">
    <property type="entry name" value="G KINASE-ANCHORING PROTEIN 1"/>
    <property type="match status" value="1"/>
</dbReference>
<feature type="region of interest" description="Disordered" evidence="12">
    <location>
        <begin position="20"/>
        <end position="106"/>
    </location>
</feature>
<dbReference type="Gene3D" id="1.10.260.100">
    <property type="match status" value="2"/>
</dbReference>
<sequence length="881" mass="96870">MASAVLSSVPTTASRFALLQVDSGSGSDSEPGKGKGQNTGKSQTSKSTTNEKKREKRRKKKEQQQSEANELRNLAFKKIPQKSSHAICNAQHELSLPNPVQKDSREENWQEWRQRDEQLTSEMFEADLEKALLLSKLEYEEHKKEYESAENASTQSKVMNKKDKRKNHQGKDKPLTVSLKDFQSEGNTDHISKKTEELSSSQTLSHDGGFFNRLEDDVHKILIREKRREQLTEYNGTDNCAAHEHNQEVVLKDGRIERLKLELERKDAEIQKLKNVITQWEAKYKEVKARNAQLLKMLQEGEMKDKAEILLQVDESQSIKNELTIQVTSLHAALEQERSKVKVLQAELAKYQFKEEISKRFKSHTDQLVLIFAGKILKDQDTLSQHGIHDGLTVHLVIKTQNRPQDHSAQQTNTSGSNVTTSSAPNSNSTSGSATSNPFGLGGLGGLAGLSSLGLNTTNFSELQSQMQRQLMSNPEMMVQIMENPFVQSMLSNPDLMRQLIMANPQMQQLIQRNPEISHMLNNPDIMRQTLELARNPAMMQEMMRNQDRALSNLESIPGGYNALRRMYTDIQEPMLSAAQEQFGGNPFASLVSNTSSGEGSQPSRTENRDPLPNPWAPQTAQNSSASSGSTSTVGGTGGSAASGTAGQSSTAPSLGPGVGASMFNTPGMQSLLQQITENPQLMQNMLSAPYMRSMMQSLSQNPDLAAQMMLNNPLFAGNPQLQEQMRQQLPTFLQQMQNPDTLSAMSNPRAMQALLQIQQGLQTLATEAPGLIPGFTPGLGALGSTAGSSGTNGSSSAPSENPSPTAGTTEPGHQQFIQQMLQALAGVNPQLQNPEVRFQQQLEQLSAMGFLNREANLQALIATGGDINAAIERLLGSQPS</sequence>
<dbReference type="FunFam" id="3.10.20.90:FF:000266">
    <property type="entry name" value="Ubiquilin-1"/>
    <property type="match status" value="1"/>
</dbReference>
<feature type="compositionally biased region" description="Polar residues" evidence="12">
    <location>
        <begin position="801"/>
        <end position="812"/>
    </location>
</feature>
<dbReference type="InterPro" id="IPR006636">
    <property type="entry name" value="STI1_HS-bd"/>
</dbReference>
<dbReference type="FunFam" id="1.10.260.100:FF:000003">
    <property type="entry name" value="Ubiquilin 1"/>
    <property type="match status" value="1"/>
</dbReference>
<dbReference type="GO" id="GO:0042802">
    <property type="term" value="F:identical protein binding"/>
    <property type="evidence" value="ECO:0007669"/>
    <property type="project" value="Ensembl"/>
</dbReference>
<feature type="compositionally biased region" description="Polar residues" evidence="12">
    <location>
        <begin position="402"/>
        <end position="411"/>
    </location>
</feature>
<dbReference type="GO" id="GO:1902175">
    <property type="term" value="P:regulation of oxidative stress-induced intrinsic apoptotic signaling pathway"/>
    <property type="evidence" value="ECO:0007669"/>
    <property type="project" value="Ensembl"/>
</dbReference>